<keyword evidence="4 5" id="KW-0067">ATP-binding</keyword>
<evidence type="ECO:0000256" key="2">
    <source>
        <dbReference type="ARBA" id="ARBA00022741"/>
    </source>
</evidence>
<feature type="domain" description="Protein kinase" evidence="6">
    <location>
        <begin position="128"/>
        <end position="416"/>
    </location>
</feature>
<evidence type="ECO:0000256" key="4">
    <source>
        <dbReference type="ARBA" id="ARBA00022840"/>
    </source>
</evidence>
<dbReference type="GO" id="GO:0004674">
    <property type="term" value="F:protein serine/threonine kinase activity"/>
    <property type="evidence" value="ECO:0007669"/>
    <property type="project" value="UniProtKB-EC"/>
</dbReference>
<keyword evidence="3 7" id="KW-0418">Kinase</keyword>
<dbReference type="SUPFAM" id="SSF48452">
    <property type="entry name" value="TPR-like"/>
    <property type="match status" value="1"/>
</dbReference>
<dbReference type="Gene3D" id="1.25.40.10">
    <property type="entry name" value="Tetratricopeptide repeat domain"/>
    <property type="match status" value="3"/>
</dbReference>
<keyword evidence="1 7" id="KW-0808">Transferase</keyword>
<evidence type="ECO:0000256" key="3">
    <source>
        <dbReference type="ARBA" id="ARBA00022777"/>
    </source>
</evidence>
<dbReference type="EC" id="2.7.11.1" evidence="7"/>
<evidence type="ECO:0000259" key="6">
    <source>
        <dbReference type="PROSITE" id="PS50011"/>
    </source>
</evidence>
<evidence type="ECO:0000313" key="8">
    <source>
        <dbReference type="Proteomes" id="UP000322214"/>
    </source>
</evidence>
<name>A0A5B9P839_9BACT</name>
<dbReference type="EMBL" id="CP042912">
    <property type="protein sequence ID" value="QEG21030.1"/>
    <property type="molecule type" value="Genomic_DNA"/>
</dbReference>
<dbReference type="RefSeq" id="WP_075081936.1">
    <property type="nucleotide sequence ID" value="NZ_LWSI01000002.1"/>
</dbReference>
<gene>
    <name evidence="7" type="primary">pknB_9</name>
    <name evidence="7" type="ORF">MFFC18_08820</name>
</gene>
<dbReference type="Gene3D" id="3.30.200.20">
    <property type="entry name" value="Phosphorylase Kinase, domain 1"/>
    <property type="match status" value="1"/>
</dbReference>
<dbReference type="Proteomes" id="UP000322214">
    <property type="component" value="Chromosome"/>
</dbReference>
<evidence type="ECO:0000256" key="1">
    <source>
        <dbReference type="ARBA" id="ARBA00022679"/>
    </source>
</evidence>
<dbReference type="PANTHER" id="PTHR43289">
    <property type="entry name" value="MITOGEN-ACTIVATED PROTEIN KINASE KINASE KINASE 20-RELATED"/>
    <property type="match status" value="1"/>
</dbReference>
<sequence>MSRDFQKELLVDSACDDFESRFRDGGKFPNVKTFVETLLSSPSAPKLGEARDSFKEELTFELLCVMLALDESTGTQIVNEQFPKLASRLQNELGRTRSEGSVSGLRPAESKLADRKLILHVGQRIREFELVEHLGQGGMGTVWKAFQSDPVKRDVAIKFVRAWVTSPSMLARFKNEQQSLAILKHPNIAQIFDAGVTEEGHPFCVMELADGPNLVEHASVLDFDVGERVKLFLTVCRAIQHAHQNGIIHRDLKPSNILVANDGNKFRAKVIDFGLAKVVRPESDSDLFQSSPTVVGQVLGTPDYMSPEQTSLGSSSSMSEVDTRADVYSLGAILYELLTGSKTFAEHRLHEITLEEAVEVIRHQDPMPFRKRKSEGTTLALVSRELEWITMKCLEKNRDRRYDTVAQLADDLQRFLDGEPVEAAPPSQLYRLSKFLSKNKVLTTYLLAVTLGLGLVTAMAGLVLSKNRELAGVNAQVVEARDKTELAKTNAESVTRYLSSVFQEASSTRSGKELKVVDALSEAVTNLDEDFPEDNETKASVQYAIGKTFLGLGQAELAFPLLERSREIRQRKLRPEDPKHFEVTYALAEAAYYLEKKPFIIDILSQEMMQFVESGKDNSFEFYKTKCLLSVVRSLGREFEYVDVAIDAAERMAELRSWEDEDVLSAQVYVSDCIHKTDNREMTTKFLRAAVERLEKVYPSRHVSILKVKDNLGQHLSTAVEKQTRLEAIAILEELFRDTRETLGDKDQSFMEAGNSAGFACYRGGAFEQGRQIYEELYETMLKSAETDNPMWVYAENNYGESLIKTFYFQKALLLLKVNRERRKNSYPPDDARVYVAAKDLALAELRLGKIETATVRIEEVLRAINDPEYQTHLSPSTMNRFRRQVEWVLGECMRVSGDLELAAKILEENVSHDADTPSAVPPHRWLSLGKTLVHLGRTDEGFAAFDTGIAVARETQVSNEFRLHLQREKAGAFLFVGNQDEAELLLKETVKEYEAAIESQQLPPDFLPYLLCRLQQKMLAKNSKAEADKTTTSELVSTLTKAMGKDSPLLLEVLSGLN</sequence>
<dbReference type="CDD" id="cd14014">
    <property type="entry name" value="STKc_PknB_like"/>
    <property type="match status" value="1"/>
</dbReference>
<reference evidence="7 8" key="1">
    <citation type="submission" date="2019-08" db="EMBL/GenBank/DDBJ databases">
        <title>Deep-cultivation of Planctomycetes and their phenomic and genomic characterization uncovers novel biology.</title>
        <authorList>
            <person name="Wiegand S."/>
            <person name="Jogler M."/>
            <person name="Boedeker C."/>
            <person name="Pinto D."/>
            <person name="Vollmers J."/>
            <person name="Rivas-Marin E."/>
            <person name="Kohn T."/>
            <person name="Peeters S.H."/>
            <person name="Heuer A."/>
            <person name="Rast P."/>
            <person name="Oberbeckmann S."/>
            <person name="Bunk B."/>
            <person name="Jeske O."/>
            <person name="Meyerdierks A."/>
            <person name="Storesund J.E."/>
            <person name="Kallscheuer N."/>
            <person name="Luecker S."/>
            <person name="Lage O.M."/>
            <person name="Pohl T."/>
            <person name="Merkel B.J."/>
            <person name="Hornburger P."/>
            <person name="Mueller R.-W."/>
            <person name="Bruemmer F."/>
            <person name="Labrenz M."/>
            <person name="Spormann A.M."/>
            <person name="Op den Camp H."/>
            <person name="Overmann J."/>
            <person name="Amann R."/>
            <person name="Jetten M.S.M."/>
            <person name="Mascher T."/>
            <person name="Medema M.H."/>
            <person name="Devos D.P."/>
            <person name="Kaster A.-K."/>
            <person name="Ovreas L."/>
            <person name="Rohde M."/>
            <person name="Galperin M.Y."/>
            <person name="Jogler C."/>
        </authorList>
    </citation>
    <scope>NUCLEOTIDE SEQUENCE [LARGE SCALE GENOMIC DNA]</scope>
    <source>
        <strain evidence="7 8">FC18</strain>
    </source>
</reference>
<dbReference type="InterPro" id="IPR011990">
    <property type="entry name" value="TPR-like_helical_dom_sf"/>
</dbReference>
<dbReference type="PANTHER" id="PTHR43289:SF6">
    <property type="entry name" value="SERINE_THREONINE-PROTEIN KINASE NEKL-3"/>
    <property type="match status" value="1"/>
</dbReference>
<dbReference type="InterPro" id="IPR017441">
    <property type="entry name" value="Protein_kinase_ATP_BS"/>
</dbReference>
<dbReference type="InterPro" id="IPR008271">
    <property type="entry name" value="Ser/Thr_kinase_AS"/>
</dbReference>
<evidence type="ECO:0000313" key="7">
    <source>
        <dbReference type="EMBL" id="QEG21030.1"/>
    </source>
</evidence>
<accession>A0A5B9P839</accession>
<dbReference type="AlphaFoldDB" id="A0A5B9P839"/>
<organism evidence="7 8">
    <name type="scientific">Mariniblastus fucicola</name>
    <dbReference type="NCBI Taxonomy" id="980251"/>
    <lineage>
        <taxon>Bacteria</taxon>
        <taxon>Pseudomonadati</taxon>
        <taxon>Planctomycetota</taxon>
        <taxon>Planctomycetia</taxon>
        <taxon>Pirellulales</taxon>
        <taxon>Pirellulaceae</taxon>
        <taxon>Mariniblastus</taxon>
    </lineage>
</organism>
<keyword evidence="2 5" id="KW-0547">Nucleotide-binding</keyword>
<feature type="binding site" evidence="5">
    <location>
        <position position="158"/>
    </location>
    <ligand>
        <name>ATP</name>
        <dbReference type="ChEBI" id="CHEBI:30616"/>
    </ligand>
</feature>
<dbReference type="PROSITE" id="PS00107">
    <property type="entry name" value="PROTEIN_KINASE_ATP"/>
    <property type="match status" value="1"/>
</dbReference>
<dbReference type="PROSITE" id="PS00108">
    <property type="entry name" value="PROTEIN_KINASE_ST"/>
    <property type="match status" value="1"/>
</dbReference>
<dbReference type="SUPFAM" id="SSF56112">
    <property type="entry name" value="Protein kinase-like (PK-like)"/>
    <property type="match status" value="1"/>
</dbReference>
<evidence type="ECO:0000256" key="5">
    <source>
        <dbReference type="PROSITE-ProRule" id="PRU10141"/>
    </source>
</evidence>
<dbReference type="Gene3D" id="1.10.510.10">
    <property type="entry name" value="Transferase(Phosphotransferase) domain 1"/>
    <property type="match status" value="1"/>
</dbReference>
<protein>
    <submittedName>
        <fullName evidence="7">Serine/threonine-protein kinase PknB</fullName>
        <ecNumber evidence="7">2.7.11.1</ecNumber>
    </submittedName>
</protein>
<dbReference type="STRING" id="980251.GCA_001642875_02058"/>
<proteinExistence type="predicted"/>
<dbReference type="InterPro" id="IPR000719">
    <property type="entry name" value="Prot_kinase_dom"/>
</dbReference>
<keyword evidence="8" id="KW-1185">Reference proteome</keyword>
<dbReference type="GO" id="GO:0005524">
    <property type="term" value="F:ATP binding"/>
    <property type="evidence" value="ECO:0007669"/>
    <property type="project" value="UniProtKB-UniRule"/>
</dbReference>
<dbReference type="OrthoDB" id="9801841at2"/>
<dbReference type="InterPro" id="IPR011009">
    <property type="entry name" value="Kinase-like_dom_sf"/>
</dbReference>
<dbReference type="SMART" id="SM00220">
    <property type="entry name" value="S_TKc"/>
    <property type="match status" value="1"/>
</dbReference>
<dbReference type="PROSITE" id="PS50011">
    <property type="entry name" value="PROTEIN_KINASE_DOM"/>
    <property type="match status" value="1"/>
</dbReference>
<dbReference type="Pfam" id="PF00069">
    <property type="entry name" value="Pkinase"/>
    <property type="match status" value="1"/>
</dbReference>
<dbReference type="KEGG" id="mff:MFFC18_08820"/>